<accession>A0A2N6PHK3</accession>
<dbReference type="AlphaFoldDB" id="A0A2N6PHK3"/>
<feature type="transmembrane region" description="Helical" evidence="1">
    <location>
        <begin position="7"/>
        <end position="24"/>
    </location>
</feature>
<name>A0A2N6PHK3_9MICO</name>
<sequence length="68" mass="7080">MLNIASSFGSLVGIAINPLIGVVADNSPRLTVAGIAAVLLGIGLSWIPALNRYLPDRQHRADPDSDAD</sequence>
<dbReference type="EMBL" id="PNFZ01000003">
    <property type="protein sequence ID" value="PMB98149.1"/>
    <property type="molecule type" value="Genomic_DNA"/>
</dbReference>
<proteinExistence type="predicted"/>
<evidence type="ECO:0000313" key="2">
    <source>
        <dbReference type="EMBL" id="PMB98149.1"/>
    </source>
</evidence>
<evidence type="ECO:0008006" key="4">
    <source>
        <dbReference type="Google" id="ProtNLM"/>
    </source>
</evidence>
<feature type="transmembrane region" description="Helical" evidence="1">
    <location>
        <begin position="30"/>
        <end position="50"/>
    </location>
</feature>
<protein>
    <recommendedName>
        <fullName evidence="4">MFS transporter</fullName>
    </recommendedName>
</protein>
<comment type="caution">
    <text evidence="2">The sequence shown here is derived from an EMBL/GenBank/DDBJ whole genome shotgun (WGS) entry which is preliminary data.</text>
</comment>
<keyword evidence="1" id="KW-0812">Transmembrane</keyword>
<keyword evidence="3" id="KW-1185">Reference proteome</keyword>
<evidence type="ECO:0000313" key="3">
    <source>
        <dbReference type="Proteomes" id="UP000235703"/>
    </source>
</evidence>
<dbReference type="OrthoDB" id="350307at2"/>
<dbReference type="Proteomes" id="UP000235703">
    <property type="component" value="Unassembled WGS sequence"/>
</dbReference>
<dbReference type="RefSeq" id="WP_102161945.1">
    <property type="nucleotide sequence ID" value="NZ_JALXRF010000034.1"/>
</dbReference>
<reference evidence="2 3" key="1">
    <citation type="submission" date="2017-09" db="EMBL/GenBank/DDBJ databases">
        <title>Bacterial strain isolated from the female urinary microbiota.</title>
        <authorList>
            <person name="Thomas-White K."/>
            <person name="Kumar N."/>
            <person name="Forster S."/>
            <person name="Putonti C."/>
            <person name="Lawley T."/>
            <person name="Wolfe A.J."/>
        </authorList>
    </citation>
    <scope>NUCLEOTIDE SEQUENCE [LARGE SCALE GENOMIC DNA]</scope>
    <source>
        <strain evidence="2 3">UMB0680</strain>
    </source>
</reference>
<gene>
    <name evidence="2" type="ORF">CJ198_07195</name>
</gene>
<keyword evidence="1" id="KW-1133">Transmembrane helix</keyword>
<evidence type="ECO:0000256" key="1">
    <source>
        <dbReference type="SAM" id="Phobius"/>
    </source>
</evidence>
<keyword evidence="1" id="KW-0472">Membrane</keyword>
<organism evidence="2 3">
    <name type="scientific">Brevibacterium luteolum</name>
    <dbReference type="NCBI Taxonomy" id="199591"/>
    <lineage>
        <taxon>Bacteria</taxon>
        <taxon>Bacillati</taxon>
        <taxon>Actinomycetota</taxon>
        <taxon>Actinomycetes</taxon>
        <taxon>Micrococcales</taxon>
        <taxon>Brevibacteriaceae</taxon>
        <taxon>Brevibacterium</taxon>
    </lineage>
</organism>